<dbReference type="PANTHER" id="PTHR11851:SF49">
    <property type="entry name" value="MITOCHONDRIAL-PROCESSING PEPTIDASE SUBUNIT ALPHA"/>
    <property type="match status" value="1"/>
</dbReference>
<evidence type="ECO:0000313" key="6">
    <source>
        <dbReference type="Proteomes" id="UP000230232"/>
    </source>
</evidence>
<dbReference type="EMBL" id="PCXO01000012">
    <property type="protein sequence ID" value="PIR41097.1"/>
    <property type="molecule type" value="Genomic_DNA"/>
</dbReference>
<dbReference type="PANTHER" id="PTHR11851">
    <property type="entry name" value="METALLOPROTEASE"/>
    <property type="match status" value="1"/>
</dbReference>
<comment type="similarity">
    <text evidence="1 2">Belongs to the peptidase M16 family.</text>
</comment>
<dbReference type="GO" id="GO:0004222">
    <property type="term" value="F:metalloendopeptidase activity"/>
    <property type="evidence" value="ECO:0007669"/>
    <property type="project" value="InterPro"/>
</dbReference>
<dbReference type="AlphaFoldDB" id="A0A2H0R3L8"/>
<dbReference type="Pfam" id="PF05193">
    <property type="entry name" value="Peptidase_M16_C"/>
    <property type="match status" value="1"/>
</dbReference>
<dbReference type="PROSITE" id="PS00143">
    <property type="entry name" value="INSULINASE"/>
    <property type="match status" value="1"/>
</dbReference>
<name>A0A2H0R3L8_9BACT</name>
<dbReference type="Pfam" id="PF00675">
    <property type="entry name" value="Peptidase_M16"/>
    <property type="match status" value="1"/>
</dbReference>
<reference evidence="5 6" key="1">
    <citation type="submission" date="2017-09" db="EMBL/GenBank/DDBJ databases">
        <title>Depth-based differentiation of microbial function through sediment-hosted aquifers and enrichment of novel symbionts in the deep terrestrial subsurface.</title>
        <authorList>
            <person name="Probst A.J."/>
            <person name="Ladd B."/>
            <person name="Jarett J.K."/>
            <person name="Geller-Mcgrath D.E."/>
            <person name="Sieber C.M."/>
            <person name="Emerson J.B."/>
            <person name="Anantharaman K."/>
            <person name="Thomas B.C."/>
            <person name="Malmstrom R."/>
            <person name="Stieglmeier M."/>
            <person name="Klingl A."/>
            <person name="Woyke T."/>
            <person name="Ryan C.M."/>
            <person name="Banfield J.F."/>
        </authorList>
    </citation>
    <scope>NUCLEOTIDE SEQUENCE [LARGE SCALE GENOMIC DNA]</scope>
    <source>
        <strain evidence="5">CG10_big_fil_rev_8_21_14_0_10_46_23</strain>
    </source>
</reference>
<protein>
    <recommendedName>
        <fullName evidence="7">Peptidase M16</fullName>
    </recommendedName>
</protein>
<dbReference type="InterPro" id="IPR050361">
    <property type="entry name" value="MPP/UQCRC_Complex"/>
</dbReference>
<dbReference type="InterPro" id="IPR011249">
    <property type="entry name" value="Metalloenz_LuxS/M16"/>
</dbReference>
<dbReference type="GO" id="GO:0046872">
    <property type="term" value="F:metal ion binding"/>
    <property type="evidence" value="ECO:0007669"/>
    <property type="project" value="InterPro"/>
</dbReference>
<evidence type="ECO:0000256" key="1">
    <source>
        <dbReference type="ARBA" id="ARBA00007261"/>
    </source>
</evidence>
<dbReference type="SUPFAM" id="SSF63411">
    <property type="entry name" value="LuxS/MPP-like metallohydrolase"/>
    <property type="match status" value="2"/>
</dbReference>
<proteinExistence type="inferred from homology"/>
<dbReference type="InterPro" id="IPR011765">
    <property type="entry name" value="Pept_M16_N"/>
</dbReference>
<dbReference type="Proteomes" id="UP000230232">
    <property type="component" value="Unassembled WGS sequence"/>
</dbReference>
<evidence type="ECO:0000256" key="2">
    <source>
        <dbReference type="RuleBase" id="RU004447"/>
    </source>
</evidence>
<organism evidence="5 6">
    <name type="scientific">Candidatus Yanofskybacteria bacterium CG10_big_fil_rev_8_21_14_0_10_46_23</name>
    <dbReference type="NCBI Taxonomy" id="1975098"/>
    <lineage>
        <taxon>Bacteria</taxon>
        <taxon>Candidatus Yanofskyibacteriota</taxon>
    </lineage>
</organism>
<comment type="caution">
    <text evidence="5">The sequence shown here is derived from an EMBL/GenBank/DDBJ whole genome shotgun (WGS) entry which is preliminary data.</text>
</comment>
<evidence type="ECO:0000259" key="3">
    <source>
        <dbReference type="Pfam" id="PF00675"/>
    </source>
</evidence>
<evidence type="ECO:0008006" key="7">
    <source>
        <dbReference type="Google" id="ProtNLM"/>
    </source>
</evidence>
<dbReference type="GO" id="GO:0006508">
    <property type="term" value="P:proteolysis"/>
    <property type="evidence" value="ECO:0007669"/>
    <property type="project" value="InterPro"/>
</dbReference>
<evidence type="ECO:0000259" key="4">
    <source>
        <dbReference type="Pfam" id="PF05193"/>
    </source>
</evidence>
<feature type="domain" description="Peptidase M16 C-terminal" evidence="4">
    <location>
        <begin position="176"/>
        <end position="347"/>
    </location>
</feature>
<evidence type="ECO:0000313" key="5">
    <source>
        <dbReference type="EMBL" id="PIR41097.1"/>
    </source>
</evidence>
<feature type="domain" description="Peptidase M16 N-terminal" evidence="3">
    <location>
        <begin position="25"/>
        <end position="166"/>
    </location>
</feature>
<accession>A0A2H0R3L8</accession>
<gene>
    <name evidence="5" type="ORF">COV31_03070</name>
</gene>
<dbReference type="Gene3D" id="3.30.830.10">
    <property type="entry name" value="Metalloenzyme, LuxS/M16 peptidase-like"/>
    <property type="match status" value="2"/>
</dbReference>
<dbReference type="InterPro" id="IPR001431">
    <property type="entry name" value="Pept_M16_Zn_BS"/>
</dbReference>
<sequence length="429" mass="48159">MEKRSLDYELEKLESGLQLITVPMTSTNTATILVLVGTGSRHEAKEVAGISHFLEHMMFKGTKKRPGTMDITKELDGIGASYNAFTSHDYTGYYIKSSVEDFDLSLDVISDIFLNSVILEEEVQKERHVIVEEMNMIRDVPQQYVHDLFQSLLYGDQPLGRDIIGTKETVLGMKQTQFRDYFNSHYVAENTIVVVAGNIDSASVQAKLRGVFSGVRHGQALEPAKVVENQARPMIESDYRKTDQTHFILGFKSFGWFDDRDHIASVLVNILGGGMSSRLWSEVREKRGLAYYVRAEESNHADTGSIMASAGVNNERFHEAIEVILNEFKRLKEQPVGEAELQKAKSSIRGRQAIGLEGSQSVASYFADQQLLQKKIETPEALIGRINLVTARDIQKLAQEIFVPEKLNLALIGPFKAGDLRLNEILQAW</sequence>
<dbReference type="InterPro" id="IPR007863">
    <property type="entry name" value="Peptidase_M16_C"/>
</dbReference>